<comment type="caution">
    <text evidence="1">The sequence shown here is derived from an EMBL/GenBank/DDBJ whole genome shotgun (WGS) entry which is preliminary data.</text>
</comment>
<evidence type="ECO:0000313" key="1">
    <source>
        <dbReference type="EMBL" id="PNV75615.1"/>
    </source>
</evidence>
<gene>
    <name evidence="1" type="ORF">BES34_008305</name>
</gene>
<dbReference type="Gene3D" id="1.10.3210.10">
    <property type="entry name" value="Hypothetical protein af1432"/>
    <property type="match status" value="1"/>
</dbReference>
<dbReference type="PANTHER" id="PTHR43155">
    <property type="entry name" value="CYCLIC DI-GMP PHOSPHODIESTERASE PA4108-RELATED"/>
    <property type="match status" value="1"/>
</dbReference>
<keyword evidence="2" id="KW-1185">Reference proteome</keyword>
<protein>
    <submittedName>
        <fullName evidence="1">C-di-GMP phosphodiesterase</fullName>
    </submittedName>
</protein>
<accession>A0ABX4YKE0</accession>
<sequence>MDSSKDLQKFDFTEEVIQSFRENRTIPVDFYNKNGQILIHKSDMATGDDISRLQKFEEQGIYFLTAEIGKIALDRGRISASPDASFEKLINPKLSIDLSRGATDLLKDIKKFPLTGAHVRNVGKSIDSILEDFKSSPNMETGLINILEVMSNAGAPVDSEVLTKRTVIAMAMKVRTGKAFTKVDSEIKKVEQMNLMMASYMADIGYTQMKMPTHANLKGEELDYIKNHPIISYFMIANIPDLQDSVKSIVLNHHRPHKGEGINNNYPQPKHLVNKLRTYLEKYQTDHRKNYIVNDIKKQIKGIVTNSLFSEDIGILSIAGEFASLTTAQSWRGPVEPVKALKLILNNSFFAYNEKTLRDFYEHVGLSLCGNEPFIKVGDYVIVASQDSNQKVFFEVCVIRESKKNSIRPALERIGTITPKFINNGKFRISGFEKESLKLDRRRAIFNLERNADPRRIVYLVDPELDEEFFDYLDKQAENFASVKTVSTGTDDTIKNV</sequence>
<dbReference type="Proteomes" id="UP000094669">
    <property type="component" value="Unassembled WGS sequence"/>
</dbReference>
<name>A0ABX4YKE0_9LEPT</name>
<evidence type="ECO:0000313" key="2">
    <source>
        <dbReference type="Proteomes" id="UP000094669"/>
    </source>
</evidence>
<proteinExistence type="predicted"/>
<dbReference type="EMBL" id="MCRM02000006">
    <property type="protein sequence ID" value="PNV75615.1"/>
    <property type="molecule type" value="Genomic_DNA"/>
</dbReference>
<reference evidence="1" key="1">
    <citation type="submission" date="2018-01" db="EMBL/GenBank/DDBJ databases">
        <title>Genomic characterization of Leptospira inadai serogroup Lyme isolated from captured rat in Brazil and comparative analysis with human reference strain.</title>
        <authorList>
            <person name="Moreno L.Z."/>
            <person name="Loureiro A.P."/>
            <person name="Miraglia F."/>
            <person name="Kremer F.S."/>
            <person name="Eslabao M.R."/>
            <person name="Dellagostin O.A."/>
            <person name="Lilenbaum W."/>
            <person name="Moreno A.M."/>
        </authorList>
    </citation>
    <scope>NUCLEOTIDE SEQUENCE [LARGE SCALE GENOMIC DNA]</scope>
    <source>
        <strain evidence="1">M34/99</strain>
    </source>
</reference>
<dbReference type="PANTHER" id="PTHR43155:SF2">
    <property type="entry name" value="CYCLIC DI-GMP PHOSPHODIESTERASE PA4108"/>
    <property type="match status" value="1"/>
</dbReference>
<dbReference type="RefSeq" id="WP_010417938.1">
    <property type="nucleotide sequence ID" value="NZ_MCRM02000006.1"/>
</dbReference>
<organism evidence="1 2">
    <name type="scientific">Leptospira inadai serovar Lyme</name>
    <dbReference type="NCBI Taxonomy" id="293084"/>
    <lineage>
        <taxon>Bacteria</taxon>
        <taxon>Pseudomonadati</taxon>
        <taxon>Spirochaetota</taxon>
        <taxon>Spirochaetia</taxon>
        <taxon>Leptospirales</taxon>
        <taxon>Leptospiraceae</taxon>
        <taxon>Leptospira</taxon>
    </lineage>
</organism>